<organism evidence="1 2">
    <name type="scientific">Macrosiphum euphorbiae</name>
    <name type="common">potato aphid</name>
    <dbReference type="NCBI Taxonomy" id="13131"/>
    <lineage>
        <taxon>Eukaryota</taxon>
        <taxon>Metazoa</taxon>
        <taxon>Ecdysozoa</taxon>
        <taxon>Arthropoda</taxon>
        <taxon>Hexapoda</taxon>
        <taxon>Insecta</taxon>
        <taxon>Pterygota</taxon>
        <taxon>Neoptera</taxon>
        <taxon>Paraneoptera</taxon>
        <taxon>Hemiptera</taxon>
        <taxon>Sternorrhyncha</taxon>
        <taxon>Aphidomorpha</taxon>
        <taxon>Aphidoidea</taxon>
        <taxon>Aphididae</taxon>
        <taxon>Macrosiphini</taxon>
        <taxon>Macrosiphum</taxon>
    </lineage>
</organism>
<reference evidence="1 2" key="1">
    <citation type="submission" date="2023-01" db="EMBL/GenBank/DDBJ databases">
        <authorList>
            <person name="Whitehead M."/>
        </authorList>
    </citation>
    <scope>NUCLEOTIDE SEQUENCE [LARGE SCALE GENOMIC DNA]</scope>
</reference>
<keyword evidence="2" id="KW-1185">Reference proteome</keyword>
<evidence type="ECO:0000313" key="1">
    <source>
        <dbReference type="EMBL" id="CAI6353520.1"/>
    </source>
</evidence>
<gene>
    <name evidence="1" type="ORF">MEUPH1_LOCUS9636</name>
</gene>
<accession>A0AAV0WC70</accession>
<dbReference type="AlphaFoldDB" id="A0AAV0WC70"/>
<name>A0AAV0WC70_9HEMI</name>
<dbReference type="Proteomes" id="UP001160148">
    <property type="component" value="Unassembled WGS sequence"/>
</dbReference>
<dbReference type="EMBL" id="CARXXK010000002">
    <property type="protein sequence ID" value="CAI6353520.1"/>
    <property type="molecule type" value="Genomic_DNA"/>
</dbReference>
<protein>
    <submittedName>
        <fullName evidence="1">Uncharacterized protein</fullName>
    </submittedName>
</protein>
<sequence>MAATRHFGRRRCCCRLGGGSRPCSPPCRPTDNRCCSRHAATAAARAVRRPAGSVPTAVSVRSESKIMAKIERSLNY</sequence>
<evidence type="ECO:0000313" key="2">
    <source>
        <dbReference type="Proteomes" id="UP001160148"/>
    </source>
</evidence>
<proteinExistence type="predicted"/>
<comment type="caution">
    <text evidence="1">The sequence shown here is derived from an EMBL/GenBank/DDBJ whole genome shotgun (WGS) entry which is preliminary data.</text>
</comment>